<dbReference type="InterPro" id="IPR025886">
    <property type="entry name" value="PP2-like"/>
</dbReference>
<name>A0A5J5C0M5_9ASTE</name>
<gene>
    <name evidence="1" type="ORF">F0562_000128</name>
</gene>
<dbReference type="EMBL" id="CM018031">
    <property type="protein sequence ID" value="KAA8548444.1"/>
    <property type="molecule type" value="Genomic_DNA"/>
</dbReference>
<keyword evidence="2" id="KW-1185">Reference proteome</keyword>
<sequence>MDYFFTSDDLSPTSPGDACRSSPISRRFKSAAESDTIWERFLPSDYEQIILRSVSPVVSATKKDLYFRLCNSPILLDGGNLSFSLEKETGKKCYMIPARELIIIWGDTPRYWTWTSHPNSRFLEVAELRDVCWLDIKGKMGTQMLSQKTTYASYLVFKMAEKYYGLDAAKAYVRLVREVDENEARDKAIIVCLKSKGQHFGRLPKERKDGWMEIEIGEFFNDEGDAGEVEMCLIEIKDLHWKSGLIVEGMELRPKETR</sequence>
<organism evidence="1 2">
    <name type="scientific">Nyssa sinensis</name>
    <dbReference type="NCBI Taxonomy" id="561372"/>
    <lineage>
        <taxon>Eukaryota</taxon>
        <taxon>Viridiplantae</taxon>
        <taxon>Streptophyta</taxon>
        <taxon>Embryophyta</taxon>
        <taxon>Tracheophyta</taxon>
        <taxon>Spermatophyta</taxon>
        <taxon>Magnoliopsida</taxon>
        <taxon>eudicotyledons</taxon>
        <taxon>Gunneridae</taxon>
        <taxon>Pentapetalae</taxon>
        <taxon>asterids</taxon>
        <taxon>Cornales</taxon>
        <taxon>Nyssaceae</taxon>
        <taxon>Nyssa</taxon>
    </lineage>
</organism>
<dbReference type="Proteomes" id="UP000325577">
    <property type="component" value="Linkage Group LG0"/>
</dbReference>
<protein>
    <recommendedName>
        <fullName evidence="3">F-box domain-containing protein</fullName>
    </recommendedName>
</protein>
<dbReference type="PANTHER" id="PTHR32278:SF111">
    <property type="entry name" value="F-BOX PROTEIN PP2-B12-RELATED"/>
    <property type="match status" value="1"/>
</dbReference>
<dbReference type="InterPro" id="IPR036047">
    <property type="entry name" value="F-box-like_dom_sf"/>
</dbReference>
<reference evidence="1 2" key="1">
    <citation type="submission" date="2019-09" db="EMBL/GenBank/DDBJ databases">
        <title>A chromosome-level genome assembly of the Chinese tupelo Nyssa sinensis.</title>
        <authorList>
            <person name="Yang X."/>
            <person name="Kang M."/>
            <person name="Yang Y."/>
            <person name="Xiong H."/>
            <person name="Wang M."/>
            <person name="Zhang Z."/>
            <person name="Wang Z."/>
            <person name="Wu H."/>
            <person name="Ma T."/>
            <person name="Liu J."/>
            <person name="Xi Z."/>
        </authorList>
    </citation>
    <scope>NUCLEOTIDE SEQUENCE [LARGE SCALE GENOMIC DNA]</scope>
    <source>
        <strain evidence="1">J267</strain>
        <tissue evidence="1">Leaf</tissue>
    </source>
</reference>
<dbReference type="PANTHER" id="PTHR32278">
    <property type="entry name" value="F-BOX DOMAIN-CONTAINING PROTEIN"/>
    <property type="match status" value="1"/>
</dbReference>
<accession>A0A5J5C0M5</accession>
<evidence type="ECO:0000313" key="2">
    <source>
        <dbReference type="Proteomes" id="UP000325577"/>
    </source>
</evidence>
<dbReference type="AlphaFoldDB" id="A0A5J5C0M5"/>
<dbReference type="SUPFAM" id="SSF81383">
    <property type="entry name" value="F-box domain"/>
    <property type="match status" value="1"/>
</dbReference>
<dbReference type="CDD" id="cd22162">
    <property type="entry name" value="F-box_AtSKIP3-like"/>
    <property type="match status" value="1"/>
</dbReference>
<dbReference type="OrthoDB" id="1918565at2759"/>
<proteinExistence type="predicted"/>
<evidence type="ECO:0000313" key="1">
    <source>
        <dbReference type="EMBL" id="KAA8548444.1"/>
    </source>
</evidence>
<dbReference type="Pfam" id="PF14299">
    <property type="entry name" value="PP2"/>
    <property type="match status" value="1"/>
</dbReference>
<evidence type="ECO:0008006" key="3">
    <source>
        <dbReference type="Google" id="ProtNLM"/>
    </source>
</evidence>